<comment type="caution">
    <text evidence="2">The sequence shown here is derived from an EMBL/GenBank/DDBJ whole genome shotgun (WGS) entry which is preliminary data.</text>
</comment>
<organism evidence="2 3">
    <name type="scientific">Streptomyces aurantiacus JA 4570</name>
    <dbReference type="NCBI Taxonomy" id="1286094"/>
    <lineage>
        <taxon>Bacteria</taxon>
        <taxon>Bacillati</taxon>
        <taxon>Actinomycetota</taxon>
        <taxon>Actinomycetes</taxon>
        <taxon>Kitasatosporales</taxon>
        <taxon>Streptomycetaceae</taxon>
        <taxon>Streptomyces</taxon>
        <taxon>Streptomyces aurantiacus group</taxon>
    </lineage>
</organism>
<name>S3ZTW1_9ACTN</name>
<evidence type="ECO:0000313" key="3">
    <source>
        <dbReference type="Proteomes" id="UP000014629"/>
    </source>
</evidence>
<dbReference type="PATRIC" id="fig|1286094.4.peg.4980"/>
<evidence type="ECO:0000256" key="1">
    <source>
        <dbReference type="SAM" id="Phobius"/>
    </source>
</evidence>
<keyword evidence="1" id="KW-0812">Transmembrane</keyword>
<protein>
    <submittedName>
        <fullName evidence="2">Uncharacterized protein</fullName>
    </submittedName>
</protein>
<keyword evidence="1" id="KW-0472">Membrane</keyword>
<dbReference type="EMBL" id="AOPZ01000275">
    <property type="protein sequence ID" value="EPH41870.1"/>
    <property type="molecule type" value="Genomic_DNA"/>
</dbReference>
<proteinExistence type="predicted"/>
<evidence type="ECO:0000313" key="2">
    <source>
        <dbReference type="EMBL" id="EPH41870.1"/>
    </source>
</evidence>
<accession>S3ZTW1</accession>
<dbReference type="AlphaFoldDB" id="S3ZTW1"/>
<gene>
    <name evidence="2" type="ORF">STRAU_5037</name>
</gene>
<sequence length="68" mass="7974">MRWPRWCSRSIRCLGRQRRLRRLGRLRWCFWWVCHLTSTSPLVFWSAGGPSFRAQVSPPGLTSAQGLT</sequence>
<feature type="transmembrane region" description="Helical" evidence="1">
    <location>
        <begin position="28"/>
        <end position="47"/>
    </location>
</feature>
<reference evidence="2 3" key="1">
    <citation type="submission" date="2013-02" db="EMBL/GenBank/DDBJ databases">
        <title>Draft Genome Sequence of Streptomyces aurantiacus, Which Produces Setomimycin.</title>
        <authorList>
            <person name="Gruening B.A."/>
            <person name="Praeg A."/>
            <person name="Erxleben A."/>
            <person name="Guenther S."/>
            <person name="Mueller M."/>
        </authorList>
    </citation>
    <scope>NUCLEOTIDE SEQUENCE [LARGE SCALE GENOMIC DNA]</scope>
    <source>
        <strain evidence="2 3">JA 4570</strain>
    </source>
</reference>
<keyword evidence="1" id="KW-1133">Transmembrane helix</keyword>
<dbReference type="Proteomes" id="UP000014629">
    <property type="component" value="Unassembled WGS sequence"/>
</dbReference>
<keyword evidence="3" id="KW-1185">Reference proteome</keyword>